<evidence type="ECO:0000313" key="1">
    <source>
        <dbReference type="EMBL" id="MCE3216032.1"/>
    </source>
</evidence>
<dbReference type="InterPro" id="IPR043132">
    <property type="entry name" value="BCAT-like_C"/>
</dbReference>
<dbReference type="Proteomes" id="UP000823775">
    <property type="component" value="Unassembled WGS sequence"/>
</dbReference>
<evidence type="ECO:0008006" key="3">
    <source>
        <dbReference type="Google" id="ProtNLM"/>
    </source>
</evidence>
<dbReference type="EMBL" id="JACEIK010012102">
    <property type="protein sequence ID" value="MCE3216032.1"/>
    <property type="molecule type" value="Genomic_DNA"/>
</dbReference>
<dbReference type="Pfam" id="PF01063">
    <property type="entry name" value="Aminotran_4"/>
    <property type="match status" value="1"/>
</dbReference>
<keyword evidence="2" id="KW-1185">Reference proteome</keyword>
<dbReference type="InterPro" id="IPR036038">
    <property type="entry name" value="Aminotransferase-like"/>
</dbReference>
<name>A0ABS8WSX1_DATST</name>
<reference evidence="1 2" key="1">
    <citation type="journal article" date="2021" name="BMC Genomics">
        <title>Datura genome reveals duplications of psychoactive alkaloid biosynthetic genes and high mutation rate following tissue culture.</title>
        <authorList>
            <person name="Rajewski A."/>
            <person name="Carter-House D."/>
            <person name="Stajich J."/>
            <person name="Litt A."/>
        </authorList>
    </citation>
    <scope>NUCLEOTIDE SEQUENCE [LARGE SCALE GENOMIC DNA]</scope>
    <source>
        <strain evidence="1">AR-01</strain>
    </source>
</reference>
<dbReference type="PANTHER" id="PTHR47703:SF2">
    <property type="entry name" value="D-AMINOACID AMINOTRANSFERASE-LIKE PLP-DEPENDENT ENZYMES SUPERFAMILY PROTEIN"/>
    <property type="match status" value="1"/>
</dbReference>
<comment type="caution">
    <text evidence="1">The sequence shown here is derived from an EMBL/GenBank/DDBJ whole genome shotgun (WGS) entry which is preliminary data.</text>
</comment>
<gene>
    <name evidence="1" type="ORF">HAX54_004536</name>
</gene>
<dbReference type="SUPFAM" id="SSF56752">
    <property type="entry name" value="D-aminoacid aminotransferase-like PLP-dependent enzymes"/>
    <property type="match status" value="1"/>
</dbReference>
<sequence>MTSSSCTFLFKNGLITNLAENPSVTTLLETHQGAYTTSRTHNGGSLLLFWERHMNRLSNSLRILLNSNPELLFNSETCRVPVSLVSIKPTMWDSLVQSLVSDSMSKVLPFVLKQRRSGEELAITCLVSGDVDSLEELEGDAEIFSTIFDVYVHVGSYVPPLFGIHENAARLAVVGRGRRTANAKYSDWVRQRKHLEKLRPPYVNELLLSNNGDRILEGCLTNLFVVCRKDVNGDYQKASQRDSESIVSIELQTAPVRDGVLPGVLRQVILDICSRNKIPVREIAPSWSEREMWSEAFITNSLRLLQHVELIQAASSWESLEAQIWTDVKWEEKLFEHAPGRITVLIEKEIMEMSTIEGYPVALFND</sequence>
<evidence type="ECO:0000313" key="2">
    <source>
        <dbReference type="Proteomes" id="UP000823775"/>
    </source>
</evidence>
<dbReference type="InterPro" id="IPR001544">
    <property type="entry name" value="Aminotrans_IV"/>
</dbReference>
<organism evidence="1 2">
    <name type="scientific">Datura stramonium</name>
    <name type="common">Jimsonweed</name>
    <name type="synonym">Common thornapple</name>
    <dbReference type="NCBI Taxonomy" id="4076"/>
    <lineage>
        <taxon>Eukaryota</taxon>
        <taxon>Viridiplantae</taxon>
        <taxon>Streptophyta</taxon>
        <taxon>Embryophyta</taxon>
        <taxon>Tracheophyta</taxon>
        <taxon>Spermatophyta</taxon>
        <taxon>Magnoliopsida</taxon>
        <taxon>eudicotyledons</taxon>
        <taxon>Gunneridae</taxon>
        <taxon>Pentapetalae</taxon>
        <taxon>asterids</taxon>
        <taxon>lamiids</taxon>
        <taxon>Solanales</taxon>
        <taxon>Solanaceae</taxon>
        <taxon>Solanoideae</taxon>
        <taxon>Datureae</taxon>
        <taxon>Datura</taxon>
    </lineage>
</organism>
<dbReference type="PANTHER" id="PTHR47703">
    <property type="entry name" value="D-AMINOACID AMINOTRANSFERASE-LIKE PLP-DEPENDENT ENZYMES SUPERFAMILY PROTEIN"/>
    <property type="match status" value="1"/>
</dbReference>
<proteinExistence type="predicted"/>
<dbReference type="Gene3D" id="3.20.10.10">
    <property type="entry name" value="D-amino Acid Aminotransferase, subunit A, domain 2"/>
    <property type="match status" value="1"/>
</dbReference>
<protein>
    <recommendedName>
        <fullName evidence="3">Class IV aminotransferase</fullName>
    </recommendedName>
</protein>
<accession>A0ABS8WSX1</accession>